<evidence type="ECO:0000259" key="13">
    <source>
        <dbReference type="Pfam" id="PF00133"/>
    </source>
</evidence>
<dbReference type="FunFam" id="3.40.50.620:FF:000098">
    <property type="entry name" value="Valine--tRNA ligase"/>
    <property type="match status" value="1"/>
</dbReference>
<evidence type="ECO:0000259" key="14">
    <source>
        <dbReference type="Pfam" id="PF08264"/>
    </source>
</evidence>
<dbReference type="Pfam" id="PF10458">
    <property type="entry name" value="Val_tRNA-synt_C"/>
    <property type="match status" value="1"/>
</dbReference>
<comment type="function">
    <text evidence="12">Catalyzes the attachment of valine to tRNA(Val). As ValRS can inadvertently accommodate and process structurally similar amino acids such as threonine, to avoid such errors, it has a 'posttransfer' editing activity that hydrolyzes mischarged Thr-tRNA(Val) in a tRNA-dependent manner.</text>
</comment>
<comment type="domain">
    <text evidence="12">The C-terminal coiled-coil domain is crucial for aminoacylation activity.</text>
</comment>
<dbReference type="InterPro" id="IPR037118">
    <property type="entry name" value="Val-tRNA_synth_C_sf"/>
</dbReference>
<comment type="subunit">
    <text evidence="2 12">Monomer.</text>
</comment>
<dbReference type="PROSITE" id="PS00178">
    <property type="entry name" value="AA_TRNA_LIGASE_I"/>
    <property type="match status" value="1"/>
</dbReference>
<feature type="domain" description="Valyl-tRNA synthetase tRNA-binding arm" evidence="15">
    <location>
        <begin position="809"/>
        <end position="873"/>
    </location>
</feature>
<dbReference type="InterPro" id="IPR009008">
    <property type="entry name" value="Val/Leu/Ile-tRNA-synth_edit"/>
</dbReference>
<dbReference type="Gene3D" id="1.10.287.380">
    <property type="entry name" value="Valyl-tRNA synthetase, C-terminal domain"/>
    <property type="match status" value="1"/>
</dbReference>
<dbReference type="InterPro" id="IPR002300">
    <property type="entry name" value="aa-tRNA-synth_Ia"/>
</dbReference>
<evidence type="ECO:0000256" key="11">
    <source>
        <dbReference type="ARBA" id="ARBA00060830"/>
    </source>
</evidence>
<comment type="catalytic activity">
    <reaction evidence="10 12">
        <text>tRNA(Val) + L-valine + ATP = L-valyl-tRNA(Val) + AMP + diphosphate</text>
        <dbReference type="Rhea" id="RHEA:10704"/>
        <dbReference type="Rhea" id="RHEA-COMP:9672"/>
        <dbReference type="Rhea" id="RHEA-COMP:9708"/>
        <dbReference type="ChEBI" id="CHEBI:30616"/>
        <dbReference type="ChEBI" id="CHEBI:33019"/>
        <dbReference type="ChEBI" id="CHEBI:57762"/>
        <dbReference type="ChEBI" id="CHEBI:78442"/>
        <dbReference type="ChEBI" id="CHEBI:78537"/>
        <dbReference type="ChEBI" id="CHEBI:456215"/>
        <dbReference type="EC" id="6.1.1.9"/>
    </reaction>
</comment>
<evidence type="ECO:0000256" key="4">
    <source>
        <dbReference type="ARBA" id="ARBA00022598"/>
    </source>
</evidence>
<dbReference type="FunFam" id="1.10.730.10:FF:000014">
    <property type="entry name" value="Valine--tRNA ligase"/>
    <property type="match status" value="1"/>
</dbReference>
<dbReference type="InterPro" id="IPR019499">
    <property type="entry name" value="Val-tRNA_synth_tRNA-bd"/>
</dbReference>
<dbReference type="EC" id="6.1.1.9" evidence="12"/>
<keyword evidence="7 12" id="KW-0648">Protein biosynthesis</keyword>
<gene>
    <name evidence="12" type="primary">valS</name>
    <name evidence="16" type="ORF">SAMN02745168_1085</name>
</gene>
<dbReference type="SUPFAM" id="SSF52374">
    <property type="entry name" value="Nucleotidylyl transferase"/>
    <property type="match status" value="1"/>
</dbReference>
<evidence type="ECO:0000256" key="10">
    <source>
        <dbReference type="ARBA" id="ARBA00047552"/>
    </source>
</evidence>
<evidence type="ECO:0000256" key="7">
    <source>
        <dbReference type="ARBA" id="ARBA00022917"/>
    </source>
</evidence>
<dbReference type="FunFam" id="3.40.50.620:FF:000032">
    <property type="entry name" value="Valine--tRNA ligase"/>
    <property type="match status" value="1"/>
</dbReference>
<reference evidence="16 17" key="1">
    <citation type="submission" date="2017-04" db="EMBL/GenBank/DDBJ databases">
        <authorList>
            <person name="Afonso C.L."/>
            <person name="Miller P.J."/>
            <person name="Scott M.A."/>
            <person name="Spackman E."/>
            <person name="Goraichik I."/>
            <person name="Dimitrov K.M."/>
            <person name="Suarez D.L."/>
            <person name="Swayne D.E."/>
        </authorList>
    </citation>
    <scope>NUCLEOTIDE SEQUENCE [LARGE SCALE GENOMIC DNA]</scope>
    <source>
        <strain evidence="16 17">DSM 12816</strain>
    </source>
</reference>
<evidence type="ECO:0000256" key="8">
    <source>
        <dbReference type="ARBA" id="ARBA00023054"/>
    </source>
</evidence>
<dbReference type="InterPro" id="IPR009080">
    <property type="entry name" value="tRNAsynth_Ia_anticodon-bd"/>
</dbReference>
<dbReference type="SUPFAM" id="SSF47323">
    <property type="entry name" value="Anticodon-binding domain of a subclass of class I aminoacyl-tRNA synthetases"/>
    <property type="match status" value="1"/>
</dbReference>
<name>A0A1W1ZGQ7_9FIRM</name>
<evidence type="ECO:0000256" key="2">
    <source>
        <dbReference type="ARBA" id="ARBA00011245"/>
    </source>
</evidence>
<evidence type="ECO:0000256" key="9">
    <source>
        <dbReference type="ARBA" id="ARBA00023146"/>
    </source>
</evidence>
<protein>
    <recommendedName>
        <fullName evidence="12">Valine--tRNA ligase</fullName>
        <ecNumber evidence="12">6.1.1.9</ecNumber>
    </recommendedName>
    <alternativeName>
        <fullName evidence="12">Valyl-tRNA synthetase</fullName>
        <shortName evidence="12">ValRS</shortName>
    </alternativeName>
</protein>
<keyword evidence="4 12" id="KW-0436">Ligase</keyword>
<dbReference type="EMBL" id="FWXW01000002">
    <property type="protein sequence ID" value="SMC47725.1"/>
    <property type="molecule type" value="Genomic_DNA"/>
</dbReference>
<dbReference type="Gene3D" id="1.10.730.10">
    <property type="entry name" value="Isoleucyl-tRNA Synthetase, Domain 1"/>
    <property type="match status" value="1"/>
</dbReference>
<feature type="domain" description="Methionyl/Valyl/Leucyl/Isoleucyl-tRNA synthetase anticodon-binding" evidence="14">
    <location>
        <begin position="604"/>
        <end position="752"/>
    </location>
</feature>
<keyword evidence="8 12" id="KW-0175">Coiled coil</keyword>
<dbReference type="AlphaFoldDB" id="A0A1W1ZGQ7"/>
<evidence type="ECO:0000259" key="15">
    <source>
        <dbReference type="Pfam" id="PF10458"/>
    </source>
</evidence>
<dbReference type="Pfam" id="PF00133">
    <property type="entry name" value="tRNA-synt_1"/>
    <property type="match status" value="1"/>
</dbReference>
<feature type="coiled-coil region" evidence="12">
    <location>
        <begin position="807"/>
        <end position="869"/>
    </location>
</feature>
<dbReference type="InterPro" id="IPR033705">
    <property type="entry name" value="Anticodon_Ia_Val"/>
</dbReference>
<dbReference type="GO" id="GO:0004832">
    <property type="term" value="F:valine-tRNA ligase activity"/>
    <property type="evidence" value="ECO:0007669"/>
    <property type="project" value="UniProtKB-UniRule"/>
</dbReference>
<evidence type="ECO:0000256" key="1">
    <source>
        <dbReference type="ARBA" id="ARBA00004496"/>
    </source>
</evidence>
<feature type="short sequence motif" description="'HIGH' region" evidence="12">
    <location>
        <begin position="46"/>
        <end position="56"/>
    </location>
</feature>
<dbReference type="OrthoDB" id="9810365at2"/>
<dbReference type="Gene3D" id="3.40.50.620">
    <property type="entry name" value="HUPs"/>
    <property type="match status" value="2"/>
</dbReference>
<evidence type="ECO:0000256" key="5">
    <source>
        <dbReference type="ARBA" id="ARBA00022741"/>
    </source>
</evidence>
<accession>A0A1W1ZGQ7</accession>
<evidence type="ECO:0000256" key="6">
    <source>
        <dbReference type="ARBA" id="ARBA00022840"/>
    </source>
</evidence>
<dbReference type="CDD" id="cd07962">
    <property type="entry name" value="Anticodon_Ia_Val"/>
    <property type="match status" value="1"/>
</dbReference>
<evidence type="ECO:0000313" key="17">
    <source>
        <dbReference type="Proteomes" id="UP000192790"/>
    </source>
</evidence>
<dbReference type="FunFam" id="1.10.287.380:FF:000001">
    <property type="entry name" value="Valine--tRNA ligase"/>
    <property type="match status" value="1"/>
</dbReference>
<dbReference type="Pfam" id="PF08264">
    <property type="entry name" value="Anticodon_1"/>
    <property type="match status" value="1"/>
</dbReference>
<dbReference type="NCBIfam" id="NF004349">
    <property type="entry name" value="PRK05729.1"/>
    <property type="match status" value="1"/>
</dbReference>
<proteinExistence type="inferred from homology"/>
<dbReference type="FunFam" id="3.90.740.10:FF:000005">
    <property type="entry name" value="Valine--tRNA ligase, mitochondrial"/>
    <property type="match status" value="1"/>
</dbReference>
<evidence type="ECO:0000313" key="16">
    <source>
        <dbReference type="EMBL" id="SMC47725.1"/>
    </source>
</evidence>
<comment type="similarity">
    <text evidence="11 12">Belongs to the class-I aminoacyl-tRNA synthetase family. ValS type 1 subfamily.</text>
</comment>
<dbReference type="InterPro" id="IPR001412">
    <property type="entry name" value="aa-tRNA-synth_I_CS"/>
</dbReference>
<keyword evidence="6 12" id="KW-0067">ATP-binding</keyword>
<evidence type="ECO:0000256" key="12">
    <source>
        <dbReference type="HAMAP-Rule" id="MF_02004"/>
    </source>
</evidence>
<dbReference type="InterPro" id="IPR002303">
    <property type="entry name" value="Valyl-tRNA_ligase"/>
</dbReference>
<keyword evidence="17" id="KW-1185">Reference proteome</keyword>
<dbReference type="SUPFAM" id="SSF46589">
    <property type="entry name" value="tRNA-binding arm"/>
    <property type="match status" value="1"/>
</dbReference>
<keyword evidence="3 12" id="KW-0963">Cytoplasm</keyword>
<dbReference type="NCBIfam" id="TIGR00422">
    <property type="entry name" value="valS"/>
    <property type="match status" value="1"/>
</dbReference>
<dbReference type="GO" id="GO:0005829">
    <property type="term" value="C:cytosol"/>
    <property type="evidence" value="ECO:0007669"/>
    <property type="project" value="TreeGrafter"/>
</dbReference>
<dbReference type="SUPFAM" id="SSF50677">
    <property type="entry name" value="ValRS/IleRS/LeuRS editing domain"/>
    <property type="match status" value="1"/>
</dbReference>
<feature type="short sequence motif" description="'KMSKS' region" evidence="12">
    <location>
        <begin position="524"/>
        <end position="528"/>
    </location>
</feature>
<dbReference type="Proteomes" id="UP000192790">
    <property type="component" value="Unassembled WGS sequence"/>
</dbReference>
<dbReference type="PANTHER" id="PTHR11946">
    <property type="entry name" value="VALYL-TRNA SYNTHETASES"/>
    <property type="match status" value="1"/>
</dbReference>
<dbReference type="PANTHER" id="PTHR11946:SF93">
    <property type="entry name" value="VALINE--TRNA LIGASE, CHLOROPLASTIC_MITOCHONDRIAL 2"/>
    <property type="match status" value="1"/>
</dbReference>
<sequence length="875" mass="101378">MPKELPKVYDPREVEDRIYDMWMKSGGFRGVIDPERKPFTIVIPPPNVTGQLHLGHAFDETLQDILIRTKRMQGYAALWIPGTDHAGIATQIKVEEMLRKEGITRYDLGREAFLQRVWAWKEQYGNRIIEQLKKLGSSCDWDRLRFTMDEGCSRAVREVFVTLYQKGLIYKGSRIINWCPHCTTALSDAEVEYKEKPSHLWHLRYPVKDSEEYVVVATTRPETMLGDTAVAVHPEDPRYQHLVGKTVILPLVNREIPVVADEYVDMSFGTGCVKITPSHDPNDFEIGLRHNLESVLVLDDNAKINENGGKYQGMDRYEARRAIVSDLEALGLVHKIEDHVHNVGTCYRCGTDVEPIVSAQWFVKMQPLAEEAIRVVQDGEIRFVPDRFSKIYINWMENVHDWCISRQLWWGHRIPAFYCENCGHITVSREDPDRCEVCGGPVHQDEDVLDTWFSSALWPFSTLGWPDKTPELSYFYPTDVLVTGYDIIFFWVARMIFSGMEHMKQIPFHTVFIHGLVRDEKGRKMSKSLGNGIDPIEMIETYGADALRFNIVTGNSPGNDIRFYVERCEAMRNFANKIWNASRFLMMNLTIDSCRLPECLELEDRWILSRLNGLIAEVSENIEKFELGIAAGKIYDFIWDTYCDWYIELCKPRLSYERTTEEKERAQQVLCYVLTELLKLLHPFMPFITEEIWQALPHEGDMLMTSRWPQFREDLRFPEEEQKMELIMDAIRAVRARRAEMGVPPSRKARLILVTGQAETFGQGKDFIRKLAFASDLDITDQAPEDLKGLISAMTHETRIFIPLAELVDIEKELERIEKERRKTEQEISRLEAKLNNPGFTAKAPEAVVAAERDKFDKLRSLLEKLDESARQMRQ</sequence>
<feature type="binding site" evidence="12">
    <location>
        <position position="527"/>
    </location>
    <ligand>
        <name>ATP</name>
        <dbReference type="ChEBI" id="CHEBI:30616"/>
    </ligand>
</feature>
<dbReference type="GO" id="GO:0005524">
    <property type="term" value="F:ATP binding"/>
    <property type="evidence" value="ECO:0007669"/>
    <property type="project" value="UniProtKB-UniRule"/>
</dbReference>
<dbReference type="InterPro" id="IPR010978">
    <property type="entry name" value="tRNA-bd_arm"/>
</dbReference>
<keyword evidence="9 12" id="KW-0030">Aminoacyl-tRNA synthetase</keyword>
<feature type="domain" description="Aminoacyl-tRNA synthetase class Ia" evidence="13">
    <location>
        <begin position="18"/>
        <end position="563"/>
    </location>
</feature>
<comment type="domain">
    <text evidence="12">ValRS has two distinct active sites: one for aminoacylation and one for editing. The misactivated threonine is translocated from the active site to the editing site.</text>
</comment>
<dbReference type="HAMAP" id="MF_02004">
    <property type="entry name" value="Val_tRNA_synth_type1"/>
    <property type="match status" value="1"/>
</dbReference>
<dbReference type="PRINTS" id="PR00986">
    <property type="entry name" value="TRNASYNTHVAL"/>
</dbReference>
<dbReference type="InterPro" id="IPR014729">
    <property type="entry name" value="Rossmann-like_a/b/a_fold"/>
</dbReference>
<evidence type="ECO:0000256" key="3">
    <source>
        <dbReference type="ARBA" id="ARBA00022490"/>
    </source>
</evidence>
<dbReference type="CDD" id="cd00817">
    <property type="entry name" value="ValRS_core"/>
    <property type="match status" value="1"/>
</dbReference>
<dbReference type="GO" id="GO:0006438">
    <property type="term" value="P:valyl-tRNA aminoacylation"/>
    <property type="evidence" value="ECO:0007669"/>
    <property type="project" value="UniProtKB-UniRule"/>
</dbReference>
<dbReference type="GO" id="GO:0002161">
    <property type="term" value="F:aminoacyl-tRNA deacylase activity"/>
    <property type="evidence" value="ECO:0007669"/>
    <property type="project" value="InterPro"/>
</dbReference>
<dbReference type="InterPro" id="IPR013155">
    <property type="entry name" value="M/V/L/I-tRNA-synth_anticd-bd"/>
</dbReference>
<keyword evidence="5 12" id="KW-0547">Nucleotide-binding</keyword>
<dbReference type="STRING" id="1122930.SAMN02745168_1085"/>
<dbReference type="RefSeq" id="WP_084233719.1">
    <property type="nucleotide sequence ID" value="NZ_FWXW01000002.1"/>
</dbReference>
<comment type="subcellular location">
    <subcellularLocation>
        <location evidence="1 12">Cytoplasm</location>
    </subcellularLocation>
</comment>
<organism evidence="16 17">
    <name type="scientific">Papillibacter cinnamivorans DSM 12816</name>
    <dbReference type="NCBI Taxonomy" id="1122930"/>
    <lineage>
        <taxon>Bacteria</taxon>
        <taxon>Bacillati</taxon>
        <taxon>Bacillota</taxon>
        <taxon>Clostridia</taxon>
        <taxon>Eubacteriales</taxon>
        <taxon>Oscillospiraceae</taxon>
        <taxon>Papillibacter</taxon>
    </lineage>
</organism>